<evidence type="ECO:0000256" key="2">
    <source>
        <dbReference type="ARBA" id="ARBA00023015"/>
    </source>
</evidence>
<evidence type="ECO:0000256" key="5">
    <source>
        <dbReference type="SAM" id="Coils"/>
    </source>
</evidence>
<keyword evidence="2" id="KW-0805">Transcription regulation</keyword>
<dbReference type="InterPro" id="IPR047057">
    <property type="entry name" value="MerR_fam"/>
</dbReference>
<feature type="coiled-coil region" evidence="5">
    <location>
        <begin position="74"/>
        <end position="105"/>
    </location>
</feature>
<dbReference type="HOGENOM" id="CLU_2091896_0_0_9"/>
<dbReference type="Gene3D" id="1.10.1660.10">
    <property type="match status" value="1"/>
</dbReference>
<accession>I0JR19</accession>
<organism evidence="7 8">
    <name type="scientific">Halobacillus halophilus (strain ATCC 35676 / DSM 2266 / JCM 20832 / KCTC 3685 / LMG 17431 / NBRC 102448 / NCIMB 2269)</name>
    <name type="common">Sporosarcina halophila</name>
    <dbReference type="NCBI Taxonomy" id="866895"/>
    <lineage>
        <taxon>Bacteria</taxon>
        <taxon>Bacillati</taxon>
        <taxon>Bacillota</taxon>
        <taxon>Bacilli</taxon>
        <taxon>Bacillales</taxon>
        <taxon>Bacillaceae</taxon>
        <taxon>Halobacillus</taxon>
    </lineage>
</organism>
<dbReference type="Pfam" id="PF13411">
    <property type="entry name" value="MerR_1"/>
    <property type="match status" value="1"/>
</dbReference>
<dbReference type="PROSITE" id="PS50937">
    <property type="entry name" value="HTH_MERR_2"/>
    <property type="match status" value="1"/>
</dbReference>
<dbReference type="EMBL" id="HE717023">
    <property type="protein sequence ID" value="CCG46589.1"/>
    <property type="molecule type" value="Genomic_DNA"/>
</dbReference>
<proteinExistence type="predicted"/>
<name>I0JR19_HALH3</name>
<dbReference type="GO" id="GO:0003700">
    <property type="term" value="F:DNA-binding transcription factor activity"/>
    <property type="evidence" value="ECO:0007669"/>
    <property type="project" value="InterPro"/>
</dbReference>
<sequence>MYKVSEFSALTGLSKETLRYYAQVGLLEPVFVDPANQYRYYDDGSYLLALLLAKLRGFGLTIHEMKTVMNDKSFDNLEKLLLKKKKNIESEIEELRSKVADIDEFIESGKERDK</sequence>
<dbReference type="Proteomes" id="UP000007397">
    <property type="component" value="Chromosome"/>
</dbReference>
<dbReference type="PANTHER" id="PTHR30204:SF69">
    <property type="entry name" value="MERR-FAMILY TRANSCRIPTIONAL REGULATOR"/>
    <property type="match status" value="1"/>
</dbReference>
<dbReference type="STRING" id="866895.HBHAL_4247"/>
<evidence type="ECO:0000259" key="6">
    <source>
        <dbReference type="PROSITE" id="PS50937"/>
    </source>
</evidence>
<dbReference type="PANTHER" id="PTHR30204">
    <property type="entry name" value="REDOX-CYCLING DRUG-SENSING TRANSCRIPTIONAL ACTIVATOR SOXR"/>
    <property type="match status" value="1"/>
</dbReference>
<dbReference type="PATRIC" id="fig|866895.3.peg.3279"/>
<gene>
    <name evidence="7" type="ordered locus">HBHAL_4247</name>
</gene>
<keyword evidence="1" id="KW-0678">Repressor</keyword>
<keyword evidence="5" id="KW-0175">Coiled coil</keyword>
<evidence type="ECO:0000313" key="7">
    <source>
        <dbReference type="EMBL" id="CCG46589.1"/>
    </source>
</evidence>
<dbReference type="KEGG" id="hhd:HBHAL_4247"/>
<keyword evidence="4" id="KW-0804">Transcription</keyword>
<feature type="domain" description="HTH merR-type" evidence="6">
    <location>
        <begin position="1"/>
        <end position="71"/>
    </location>
</feature>
<dbReference type="RefSeq" id="WP_014644477.1">
    <property type="nucleotide sequence ID" value="NC_017668.1"/>
</dbReference>
<evidence type="ECO:0000313" key="8">
    <source>
        <dbReference type="Proteomes" id="UP000007397"/>
    </source>
</evidence>
<dbReference type="AlphaFoldDB" id="I0JR19"/>
<dbReference type="eggNOG" id="COG0789">
    <property type="taxonomic scope" value="Bacteria"/>
</dbReference>
<evidence type="ECO:0000256" key="3">
    <source>
        <dbReference type="ARBA" id="ARBA00023125"/>
    </source>
</evidence>
<dbReference type="GO" id="GO:0003677">
    <property type="term" value="F:DNA binding"/>
    <property type="evidence" value="ECO:0007669"/>
    <property type="project" value="UniProtKB-KW"/>
</dbReference>
<dbReference type="InterPro" id="IPR000551">
    <property type="entry name" value="MerR-type_HTH_dom"/>
</dbReference>
<dbReference type="InterPro" id="IPR009061">
    <property type="entry name" value="DNA-bd_dom_put_sf"/>
</dbReference>
<dbReference type="SUPFAM" id="SSF46955">
    <property type="entry name" value="Putative DNA-binding domain"/>
    <property type="match status" value="1"/>
</dbReference>
<keyword evidence="8" id="KW-1185">Reference proteome</keyword>
<dbReference type="SMART" id="SM00422">
    <property type="entry name" value="HTH_MERR"/>
    <property type="match status" value="1"/>
</dbReference>
<protein>
    <submittedName>
        <fullName evidence="7">GlnR/MerR family transcription regulator</fullName>
    </submittedName>
</protein>
<evidence type="ECO:0000256" key="1">
    <source>
        <dbReference type="ARBA" id="ARBA00022491"/>
    </source>
</evidence>
<reference evidence="7 8" key="1">
    <citation type="journal article" date="2013" name="Environ. Microbiol.">
        <title>Chloride and organic osmolytes: a hybrid strategy to cope with elevated salinities by the moderately halophilic, chloride-dependent bacterium Halobacillus halophilus.</title>
        <authorList>
            <person name="Saum S.H."/>
            <person name="Pfeiffer F."/>
            <person name="Palm P."/>
            <person name="Rampp M."/>
            <person name="Schuster S.C."/>
            <person name="Muller V."/>
            <person name="Oesterhelt D."/>
        </authorList>
    </citation>
    <scope>NUCLEOTIDE SEQUENCE [LARGE SCALE GENOMIC DNA]</scope>
    <source>
        <strain evidence="8">ATCC 35676 / DSM 2266 / JCM 20832 / KCTC 3685 / LMG 17431 / NBRC 102448 / NCIMB 2269</strain>
    </source>
</reference>
<keyword evidence="3" id="KW-0238">DNA-binding</keyword>
<evidence type="ECO:0000256" key="4">
    <source>
        <dbReference type="ARBA" id="ARBA00023163"/>
    </source>
</evidence>